<keyword evidence="9" id="KW-0902">Two-component regulatory system</keyword>
<comment type="subcellular location">
    <subcellularLocation>
        <location evidence="2">Membrane</location>
        <topology evidence="2">Multi-pass membrane protein</topology>
    </subcellularLocation>
</comment>
<keyword evidence="5" id="KW-0808">Transferase</keyword>
<dbReference type="CDD" id="cd00082">
    <property type="entry name" value="HisKA"/>
    <property type="match status" value="1"/>
</dbReference>
<evidence type="ECO:0000256" key="4">
    <source>
        <dbReference type="ARBA" id="ARBA00022553"/>
    </source>
</evidence>
<evidence type="ECO:0000256" key="11">
    <source>
        <dbReference type="ARBA" id="ARBA00023136"/>
    </source>
</evidence>
<dbReference type="InterPro" id="IPR003660">
    <property type="entry name" value="HAMP_dom"/>
</dbReference>
<evidence type="ECO:0000256" key="12">
    <source>
        <dbReference type="ARBA" id="ARBA00037219"/>
    </source>
</evidence>
<dbReference type="InterPro" id="IPR050398">
    <property type="entry name" value="HssS/ArlS-like"/>
</dbReference>
<dbReference type="FunFam" id="3.30.565.10:FF:000006">
    <property type="entry name" value="Sensor histidine kinase WalK"/>
    <property type="match status" value="1"/>
</dbReference>
<protein>
    <recommendedName>
        <fullName evidence="13">Heme sensor protein HssS</fullName>
        <ecNumber evidence="3">2.7.13.3</ecNumber>
    </recommendedName>
</protein>
<dbReference type="PANTHER" id="PTHR45528">
    <property type="entry name" value="SENSOR HISTIDINE KINASE CPXA"/>
    <property type="match status" value="1"/>
</dbReference>
<dbReference type="CDD" id="cd06225">
    <property type="entry name" value="HAMP"/>
    <property type="match status" value="1"/>
</dbReference>
<comment type="caution">
    <text evidence="17">The sequence shown here is derived from an EMBL/GenBank/DDBJ whole genome shotgun (WGS) entry which is preliminary data.</text>
</comment>
<evidence type="ECO:0000256" key="3">
    <source>
        <dbReference type="ARBA" id="ARBA00012438"/>
    </source>
</evidence>
<keyword evidence="6 14" id="KW-0812">Transmembrane</keyword>
<dbReference type="SUPFAM" id="SSF47384">
    <property type="entry name" value="Homodimeric domain of signal transducing histidine kinase"/>
    <property type="match status" value="1"/>
</dbReference>
<dbReference type="Gene3D" id="6.10.340.10">
    <property type="match status" value="1"/>
</dbReference>
<gene>
    <name evidence="17" type="ORF">Cpap_0580</name>
</gene>
<comment type="catalytic activity">
    <reaction evidence="1">
        <text>ATP + protein L-histidine = ADP + protein N-phospho-L-histidine.</text>
        <dbReference type="EC" id="2.7.13.3"/>
    </reaction>
</comment>
<dbReference type="SMART" id="SM00304">
    <property type="entry name" value="HAMP"/>
    <property type="match status" value="1"/>
</dbReference>
<evidence type="ECO:0000256" key="1">
    <source>
        <dbReference type="ARBA" id="ARBA00000085"/>
    </source>
</evidence>
<dbReference type="PRINTS" id="PR00344">
    <property type="entry name" value="BCTRLSENSOR"/>
</dbReference>
<reference evidence="17" key="2">
    <citation type="submission" date="2011-01" db="EMBL/GenBank/DDBJ databases">
        <title>The Non-contiguous Finished genome of Clostridium papyrosolvens.</title>
        <authorList>
            <person name="Lucas S."/>
            <person name="Copeland A."/>
            <person name="Lapidus A."/>
            <person name="Cheng J.-F."/>
            <person name="Goodwin L."/>
            <person name="Pitluck S."/>
            <person name="Misra M."/>
            <person name="Chertkov O."/>
            <person name="Detter J.C."/>
            <person name="Han C."/>
            <person name="Tapia R."/>
            <person name="Land M."/>
            <person name="Hauser L."/>
            <person name="Kyrpides N."/>
            <person name="Ivanova N."/>
            <person name="Pagani I."/>
            <person name="Mouttaki H."/>
            <person name="He Z."/>
            <person name="Zhou J."/>
            <person name="Hemme C.L."/>
            <person name="Woyke T."/>
        </authorList>
    </citation>
    <scope>NUCLEOTIDE SEQUENCE [LARGE SCALE GENOMIC DNA]</scope>
    <source>
        <strain evidence="17">DSM 2782</strain>
    </source>
</reference>
<dbReference type="GO" id="GO:0005886">
    <property type="term" value="C:plasma membrane"/>
    <property type="evidence" value="ECO:0007669"/>
    <property type="project" value="TreeGrafter"/>
</dbReference>
<dbReference type="InterPro" id="IPR003594">
    <property type="entry name" value="HATPase_dom"/>
</dbReference>
<evidence type="ECO:0000259" key="16">
    <source>
        <dbReference type="PROSITE" id="PS50885"/>
    </source>
</evidence>
<dbReference type="EC" id="2.7.13.3" evidence="3"/>
<dbReference type="Pfam" id="PF00672">
    <property type="entry name" value="HAMP"/>
    <property type="match status" value="1"/>
</dbReference>
<dbReference type="AlphaFoldDB" id="F1TI40"/>
<evidence type="ECO:0000256" key="10">
    <source>
        <dbReference type="ARBA" id="ARBA00023026"/>
    </source>
</evidence>
<dbReference type="SUPFAM" id="SSF55874">
    <property type="entry name" value="ATPase domain of HSP90 chaperone/DNA topoisomerase II/histidine kinase"/>
    <property type="match status" value="1"/>
</dbReference>
<dbReference type="PROSITE" id="PS50109">
    <property type="entry name" value="HIS_KIN"/>
    <property type="match status" value="1"/>
</dbReference>
<dbReference type="InterPro" id="IPR005467">
    <property type="entry name" value="His_kinase_dom"/>
</dbReference>
<feature type="transmembrane region" description="Helical" evidence="14">
    <location>
        <begin position="12"/>
        <end position="37"/>
    </location>
</feature>
<dbReference type="InterPro" id="IPR003661">
    <property type="entry name" value="HisK_dim/P_dom"/>
</dbReference>
<keyword evidence="10" id="KW-0843">Virulence</keyword>
<accession>F1TI40</accession>
<dbReference type="SUPFAM" id="SSF158472">
    <property type="entry name" value="HAMP domain-like"/>
    <property type="match status" value="1"/>
</dbReference>
<dbReference type="GO" id="GO:0000155">
    <property type="term" value="F:phosphorelay sensor kinase activity"/>
    <property type="evidence" value="ECO:0007669"/>
    <property type="project" value="InterPro"/>
</dbReference>
<dbReference type="CDD" id="cd00075">
    <property type="entry name" value="HATPase"/>
    <property type="match status" value="1"/>
</dbReference>
<dbReference type="Pfam" id="PF02518">
    <property type="entry name" value="HATPase_c"/>
    <property type="match status" value="1"/>
</dbReference>
<feature type="domain" description="Histidine kinase" evidence="15">
    <location>
        <begin position="133"/>
        <end position="345"/>
    </location>
</feature>
<dbReference type="SMART" id="SM00387">
    <property type="entry name" value="HATPase_c"/>
    <property type="match status" value="1"/>
</dbReference>
<dbReference type="OrthoDB" id="9813151at2"/>
<name>F1TI40_9FIRM</name>
<keyword evidence="8 14" id="KW-1133">Transmembrane helix</keyword>
<dbReference type="FunFam" id="1.10.287.130:FF:000001">
    <property type="entry name" value="Two-component sensor histidine kinase"/>
    <property type="match status" value="1"/>
</dbReference>
<reference evidence="17" key="1">
    <citation type="submission" date="2009-07" db="EMBL/GenBank/DDBJ databases">
        <authorList>
            <consortium name="US DOE Joint Genome Institute (JGI-PGF)"/>
            <person name="Lucas S."/>
            <person name="Copeland A."/>
            <person name="Lapidus A."/>
            <person name="Glavina del Rio T."/>
            <person name="Tice H."/>
            <person name="Bruce D."/>
            <person name="Goodwin L."/>
            <person name="Pitluck S."/>
            <person name="Larimer F."/>
            <person name="Land M.L."/>
            <person name="Mouttaki H."/>
            <person name="He Z."/>
            <person name="Zhou J."/>
            <person name="Hemme C.L."/>
        </authorList>
    </citation>
    <scope>NUCLEOTIDE SEQUENCE [LARGE SCALE GENOMIC DNA]</scope>
    <source>
        <strain evidence="17">DSM 2782</strain>
    </source>
</reference>
<keyword evidence="11 14" id="KW-0472">Membrane</keyword>
<organism evidence="17 18">
    <name type="scientific">Ruminiclostridium papyrosolvens DSM 2782</name>
    <dbReference type="NCBI Taxonomy" id="588581"/>
    <lineage>
        <taxon>Bacteria</taxon>
        <taxon>Bacillati</taxon>
        <taxon>Bacillota</taxon>
        <taxon>Clostridia</taxon>
        <taxon>Eubacteriales</taxon>
        <taxon>Oscillospiraceae</taxon>
        <taxon>Ruminiclostridium</taxon>
    </lineage>
</organism>
<evidence type="ECO:0000256" key="7">
    <source>
        <dbReference type="ARBA" id="ARBA00022777"/>
    </source>
</evidence>
<dbReference type="Proteomes" id="UP000003860">
    <property type="component" value="Unassembled WGS sequence"/>
</dbReference>
<evidence type="ECO:0000256" key="6">
    <source>
        <dbReference type="ARBA" id="ARBA00022692"/>
    </source>
</evidence>
<dbReference type="STRING" id="588581.Cpap_0580"/>
<keyword evidence="4" id="KW-0597">Phosphoprotein</keyword>
<evidence type="ECO:0000256" key="13">
    <source>
        <dbReference type="ARBA" id="ARBA00040841"/>
    </source>
</evidence>
<evidence type="ECO:0000259" key="15">
    <source>
        <dbReference type="PROSITE" id="PS50109"/>
    </source>
</evidence>
<dbReference type="Pfam" id="PF00512">
    <property type="entry name" value="HisKA"/>
    <property type="match status" value="1"/>
</dbReference>
<dbReference type="PANTHER" id="PTHR45528:SF11">
    <property type="entry name" value="HISTIDINE KINASE"/>
    <property type="match status" value="1"/>
</dbReference>
<dbReference type="InterPro" id="IPR036890">
    <property type="entry name" value="HATPase_C_sf"/>
</dbReference>
<sequence length="345" mass="39048">MMLKDKEKFTISHIFALIMAIIMTASMALTFVIIYILLRFSFDPITGALTSSSFIALLCIAVGTIISSYVSSKMLRPILKINDAAKKVAMGDFSVRLEEKSIAKEVKQIAENFNIMVKELSNTETLRNDFVNNVSHEFKTPLSAIEGYATLLQDESLSREEEQKYINYILDNTERLAKLTQNILSLSRLDNQEIVLQKENFPLDEQIRRVLLSYESKWEEKNLTIDLNLESIIFYGNPSLLAQVWSNIIENAIKFSNNNGVLNIDCFTNNDRVFITIKDNGIGMDDEVRRHAFDKFYQGERSHHVNGNGLGLALVKRIVELCEGTVSIESKKGIGTTALISFPKQ</sequence>
<dbReference type="EMBL" id="ACXX02000018">
    <property type="protein sequence ID" value="EGD45975.1"/>
    <property type="molecule type" value="Genomic_DNA"/>
</dbReference>
<evidence type="ECO:0000256" key="9">
    <source>
        <dbReference type="ARBA" id="ARBA00023012"/>
    </source>
</evidence>
<keyword evidence="7 17" id="KW-0418">Kinase</keyword>
<proteinExistence type="predicted"/>
<evidence type="ECO:0000256" key="14">
    <source>
        <dbReference type="SAM" id="Phobius"/>
    </source>
</evidence>
<keyword evidence="18" id="KW-1185">Reference proteome</keyword>
<dbReference type="SMART" id="SM00388">
    <property type="entry name" value="HisKA"/>
    <property type="match status" value="1"/>
</dbReference>
<comment type="function">
    <text evidence="12">Member of the two-component regulatory system HssS/HssR involved in intracellular heme homeostasis and tempering of staphylococcal virulence. HssS functions as a heme sensor histidine kinase which is autophosphorylated at a histidine residue and transfers its phosphate group to an aspartate residue of HssR. HssR/HssS activates the expression of hrtAB, an efflux pump, in response to extracellular heme, hemin, hemoglobin or blood.</text>
</comment>
<evidence type="ECO:0000313" key="18">
    <source>
        <dbReference type="Proteomes" id="UP000003860"/>
    </source>
</evidence>
<dbReference type="Gene3D" id="3.30.565.10">
    <property type="entry name" value="Histidine kinase-like ATPase, C-terminal domain"/>
    <property type="match status" value="1"/>
</dbReference>
<dbReference type="Gene3D" id="1.10.287.130">
    <property type="match status" value="1"/>
</dbReference>
<evidence type="ECO:0000256" key="2">
    <source>
        <dbReference type="ARBA" id="ARBA00004141"/>
    </source>
</evidence>
<evidence type="ECO:0000256" key="8">
    <source>
        <dbReference type="ARBA" id="ARBA00022989"/>
    </source>
</evidence>
<dbReference type="InterPro" id="IPR004358">
    <property type="entry name" value="Sig_transdc_His_kin-like_C"/>
</dbReference>
<dbReference type="InterPro" id="IPR036097">
    <property type="entry name" value="HisK_dim/P_sf"/>
</dbReference>
<evidence type="ECO:0000313" key="17">
    <source>
        <dbReference type="EMBL" id="EGD45975.1"/>
    </source>
</evidence>
<dbReference type="RefSeq" id="WP_004622259.1">
    <property type="nucleotide sequence ID" value="NZ_ACXX02000018.1"/>
</dbReference>
<feature type="domain" description="HAMP" evidence="16">
    <location>
        <begin position="72"/>
        <end position="125"/>
    </location>
</feature>
<dbReference type="PROSITE" id="PS50885">
    <property type="entry name" value="HAMP"/>
    <property type="match status" value="1"/>
</dbReference>
<feature type="transmembrane region" description="Helical" evidence="14">
    <location>
        <begin position="49"/>
        <end position="70"/>
    </location>
</feature>
<evidence type="ECO:0000256" key="5">
    <source>
        <dbReference type="ARBA" id="ARBA00022679"/>
    </source>
</evidence>
<dbReference type="eggNOG" id="COG2205">
    <property type="taxonomic scope" value="Bacteria"/>
</dbReference>